<feature type="chain" id="PRO_5024348213" evidence="1">
    <location>
        <begin position="19"/>
        <end position="166"/>
    </location>
</feature>
<evidence type="ECO:0000313" key="2">
    <source>
        <dbReference type="EMBL" id="TMP37319.1"/>
    </source>
</evidence>
<dbReference type="AlphaFoldDB" id="A0A5S3X0Z7"/>
<proteinExistence type="predicted"/>
<reference evidence="2 3" key="1">
    <citation type="submission" date="2018-01" db="EMBL/GenBank/DDBJ databases">
        <authorList>
            <person name="Paulsen S."/>
            <person name="Gram L.K."/>
        </authorList>
    </citation>
    <scope>NUCLEOTIDE SEQUENCE [LARGE SCALE GENOMIC DNA]</scope>
    <source>
        <strain evidence="2 3">S2599</strain>
    </source>
</reference>
<dbReference type="EMBL" id="PNCJ01000015">
    <property type="protein sequence ID" value="TMP37319.1"/>
    <property type="molecule type" value="Genomic_DNA"/>
</dbReference>
<name>A0A5S3X0Z7_9GAMM</name>
<dbReference type="RefSeq" id="WP_138544963.1">
    <property type="nucleotide sequence ID" value="NZ_PNCJ01000015.1"/>
</dbReference>
<feature type="signal peptide" evidence="1">
    <location>
        <begin position="1"/>
        <end position="18"/>
    </location>
</feature>
<sequence>MRKFLPILLFVITISVHAEPETTVSYEQLVVLIKEWNDEKEAMWYYKGSGIAFHYFHYSGFGIETTYKVARDGIAVEDELLLTSDKSMWHKLPLGPRADSFVNWSTVIQILNSGHVVKIFQSHSNTVTLYLNDGTSVKAQSPQLDDILKEIRKCGVRCENIERILE</sequence>
<dbReference type="OrthoDB" id="9870879at2"/>
<dbReference type="Proteomes" id="UP000306719">
    <property type="component" value="Unassembled WGS sequence"/>
</dbReference>
<comment type="caution">
    <text evidence="2">The sequence shown here is derived from an EMBL/GenBank/DDBJ whole genome shotgun (WGS) entry which is preliminary data.</text>
</comment>
<organism evidence="2 3">
    <name type="scientific">Pseudoalteromonas rubra</name>
    <dbReference type="NCBI Taxonomy" id="43658"/>
    <lineage>
        <taxon>Bacteria</taxon>
        <taxon>Pseudomonadati</taxon>
        <taxon>Pseudomonadota</taxon>
        <taxon>Gammaproteobacteria</taxon>
        <taxon>Alteromonadales</taxon>
        <taxon>Pseudoalteromonadaceae</taxon>
        <taxon>Pseudoalteromonas</taxon>
    </lineage>
</organism>
<evidence type="ECO:0000313" key="3">
    <source>
        <dbReference type="Proteomes" id="UP000306719"/>
    </source>
</evidence>
<accession>A0A5S3X0Z7</accession>
<protein>
    <submittedName>
        <fullName evidence="2">Uncharacterized protein</fullName>
    </submittedName>
</protein>
<gene>
    <name evidence="2" type="ORF">CWB98_11355</name>
</gene>
<reference evidence="3" key="2">
    <citation type="submission" date="2019-06" db="EMBL/GenBank/DDBJ databases">
        <title>Co-occurence of chitin degradation, pigmentation and bioactivity in marine Pseudoalteromonas.</title>
        <authorList>
            <person name="Sonnenschein E.C."/>
            <person name="Bech P.K."/>
        </authorList>
    </citation>
    <scope>NUCLEOTIDE SEQUENCE [LARGE SCALE GENOMIC DNA]</scope>
    <source>
        <strain evidence="3">S2599</strain>
    </source>
</reference>
<evidence type="ECO:0000256" key="1">
    <source>
        <dbReference type="SAM" id="SignalP"/>
    </source>
</evidence>
<keyword evidence="1" id="KW-0732">Signal</keyword>